<proteinExistence type="predicted"/>
<name>A0A7W6KGB5_9HYPH</name>
<sequence length="115" mass="12877">MAEKFEPPACPAITSTKSVELRTLESRFGDGYSQRSGDGLNTTGVSFNATWPGLTLDEADRIESFFLSLRGFHAFEWKLPRDKEARLYRCKSWTRTGAGGAHDTINATIERVFDL</sequence>
<dbReference type="InterPro" id="IPR010265">
    <property type="entry name" value="Phage_lambda_TipM"/>
</dbReference>
<organism evidence="1 2">
    <name type="scientific">Martelella radicis</name>
    <dbReference type="NCBI Taxonomy" id="1397476"/>
    <lineage>
        <taxon>Bacteria</taxon>
        <taxon>Pseudomonadati</taxon>
        <taxon>Pseudomonadota</taxon>
        <taxon>Alphaproteobacteria</taxon>
        <taxon>Hyphomicrobiales</taxon>
        <taxon>Aurantimonadaceae</taxon>
        <taxon>Martelella</taxon>
    </lineage>
</organism>
<keyword evidence="2" id="KW-1185">Reference proteome</keyword>
<accession>A0A7W6KGB5</accession>
<dbReference type="EMBL" id="JACIDZ010000001">
    <property type="protein sequence ID" value="MBB4120691.1"/>
    <property type="molecule type" value="Genomic_DNA"/>
</dbReference>
<dbReference type="Pfam" id="PF05939">
    <property type="entry name" value="Phage_min_tail"/>
    <property type="match status" value="1"/>
</dbReference>
<dbReference type="AlphaFoldDB" id="A0A7W6KGB5"/>
<dbReference type="RefSeq" id="WP_183482354.1">
    <property type="nucleotide sequence ID" value="NZ_JACIDZ010000001.1"/>
</dbReference>
<comment type="caution">
    <text evidence="1">The sequence shown here is derived from an EMBL/GenBank/DDBJ whole genome shotgun (WGS) entry which is preliminary data.</text>
</comment>
<evidence type="ECO:0000313" key="1">
    <source>
        <dbReference type="EMBL" id="MBB4120691.1"/>
    </source>
</evidence>
<evidence type="ECO:0000313" key="2">
    <source>
        <dbReference type="Proteomes" id="UP000530571"/>
    </source>
</evidence>
<protein>
    <submittedName>
        <fullName evidence="1">Phage-related protein</fullName>
    </submittedName>
</protein>
<gene>
    <name evidence="1" type="ORF">GGR30_000586</name>
</gene>
<reference evidence="1 2" key="1">
    <citation type="submission" date="2020-08" db="EMBL/GenBank/DDBJ databases">
        <title>Genomic Encyclopedia of Type Strains, Phase IV (KMG-IV): sequencing the most valuable type-strain genomes for metagenomic binning, comparative biology and taxonomic classification.</title>
        <authorList>
            <person name="Goeker M."/>
        </authorList>
    </citation>
    <scope>NUCLEOTIDE SEQUENCE [LARGE SCALE GENOMIC DNA]</scope>
    <source>
        <strain evidence="1 2">DSM 28101</strain>
    </source>
</reference>
<dbReference type="Proteomes" id="UP000530571">
    <property type="component" value="Unassembled WGS sequence"/>
</dbReference>